<name>A0ABP8H4J0_9BURK</name>
<keyword evidence="2" id="KW-1133">Transmembrane helix</keyword>
<organism evidence="3 4">
    <name type="scientific">Pigmentiphaga soli</name>
    <dbReference type="NCBI Taxonomy" id="1007095"/>
    <lineage>
        <taxon>Bacteria</taxon>
        <taxon>Pseudomonadati</taxon>
        <taxon>Pseudomonadota</taxon>
        <taxon>Betaproteobacteria</taxon>
        <taxon>Burkholderiales</taxon>
        <taxon>Alcaligenaceae</taxon>
        <taxon>Pigmentiphaga</taxon>
    </lineage>
</organism>
<proteinExistence type="predicted"/>
<accession>A0ABP8H4J0</accession>
<reference evidence="4" key="1">
    <citation type="journal article" date="2019" name="Int. J. Syst. Evol. Microbiol.">
        <title>The Global Catalogue of Microorganisms (GCM) 10K type strain sequencing project: providing services to taxonomists for standard genome sequencing and annotation.</title>
        <authorList>
            <consortium name="The Broad Institute Genomics Platform"/>
            <consortium name="The Broad Institute Genome Sequencing Center for Infectious Disease"/>
            <person name="Wu L."/>
            <person name="Ma J."/>
        </authorList>
    </citation>
    <scope>NUCLEOTIDE SEQUENCE [LARGE SCALE GENOMIC DNA]</scope>
    <source>
        <strain evidence="4">JCM 17666</strain>
    </source>
</reference>
<dbReference type="RefSeq" id="WP_345250110.1">
    <property type="nucleotide sequence ID" value="NZ_BAABFO010000011.1"/>
</dbReference>
<evidence type="ECO:0000256" key="1">
    <source>
        <dbReference type="SAM" id="MobiDB-lite"/>
    </source>
</evidence>
<keyword evidence="2" id="KW-0472">Membrane</keyword>
<protein>
    <submittedName>
        <fullName evidence="3">Uncharacterized protein</fullName>
    </submittedName>
</protein>
<evidence type="ECO:0000313" key="4">
    <source>
        <dbReference type="Proteomes" id="UP001501671"/>
    </source>
</evidence>
<comment type="caution">
    <text evidence="3">The sequence shown here is derived from an EMBL/GenBank/DDBJ whole genome shotgun (WGS) entry which is preliminary data.</text>
</comment>
<dbReference type="EMBL" id="BAABFO010000011">
    <property type="protein sequence ID" value="GAA4334158.1"/>
    <property type="molecule type" value="Genomic_DNA"/>
</dbReference>
<evidence type="ECO:0000256" key="2">
    <source>
        <dbReference type="SAM" id="Phobius"/>
    </source>
</evidence>
<feature type="transmembrane region" description="Helical" evidence="2">
    <location>
        <begin position="12"/>
        <end position="43"/>
    </location>
</feature>
<sequence>MADTFSKLFRTVIVAAVALAGMLMAAVFIVSTAVAFGVVYLLARLAGKPATIEIFRRAPWQRRGPAPGTGASPGAGAPPRKNAPVFLRPKPADVIDVEVREI</sequence>
<feature type="region of interest" description="Disordered" evidence="1">
    <location>
        <begin position="61"/>
        <end position="86"/>
    </location>
</feature>
<keyword evidence="2" id="KW-0812">Transmembrane</keyword>
<feature type="compositionally biased region" description="Low complexity" evidence="1">
    <location>
        <begin position="64"/>
        <end position="79"/>
    </location>
</feature>
<gene>
    <name evidence="3" type="ORF">GCM10023144_26130</name>
</gene>
<evidence type="ECO:0000313" key="3">
    <source>
        <dbReference type="EMBL" id="GAA4334158.1"/>
    </source>
</evidence>
<dbReference type="Proteomes" id="UP001501671">
    <property type="component" value="Unassembled WGS sequence"/>
</dbReference>
<keyword evidence="4" id="KW-1185">Reference proteome</keyword>